<reference evidence="6" key="2">
    <citation type="submission" date="2021-01" db="EMBL/GenBank/DDBJ databases">
        <authorList>
            <person name="Mieszkin S."/>
            <person name="Pouder E."/>
            <person name="Alain K."/>
        </authorList>
    </citation>
    <scope>NUCLEOTIDE SEQUENCE</scope>
    <source>
        <strain evidence="6">HW T2.11</strain>
    </source>
</reference>
<dbReference type="PANTHER" id="PTHR10625">
    <property type="entry name" value="HISTONE DEACETYLASE HDAC1-RELATED"/>
    <property type="match status" value="1"/>
</dbReference>
<dbReference type="PRINTS" id="PR01270">
    <property type="entry name" value="HDASUPER"/>
</dbReference>
<dbReference type="Proteomes" id="UP000708298">
    <property type="component" value="Unassembled WGS sequence"/>
</dbReference>
<dbReference type="GO" id="GO:0040029">
    <property type="term" value="P:epigenetic regulation of gene expression"/>
    <property type="evidence" value="ECO:0007669"/>
    <property type="project" value="TreeGrafter"/>
</dbReference>
<evidence type="ECO:0000259" key="5">
    <source>
        <dbReference type="Pfam" id="PF00850"/>
    </source>
</evidence>
<name>A0A964DWZ1_9PROT</name>
<dbReference type="InterPro" id="IPR003085">
    <property type="entry name" value="AcuC"/>
</dbReference>
<dbReference type="InterPro" id="IPR037138">
    <property type="entry name" value="His_deacetylse_dom_sf"/>
</dbReference>
<keyword evidence="7" id="KW-1185">Reference proteome</keyword>
<evidence type="ECO:0000256" key="4">
    <source>
        <dbReference type="ARBA" id="ARBA00022627"/>
    </source>
</evidence>
<comment type="similarity">
    <text evidence="2">Belongs to the histone deacetylase family.</text>
</comment>
<dbReference type="InterPro" id="IPR023696">
    <property type="entry name" value="Ureohydrolase_dom_sf"/>
</dbReference>
<dbReference type="InterPro" id="IPR000286">
    <property type="entry name" value="HDACs"/>
</dbReference>
<sequence>MASVAPTIPLLIGSDIYRFSTYGPTHPLAVPRVSTTIDLCRALGWLPDAAYRDSPMATLAALGRFHDPAYLAALLQAERSGIVSPEDRERYRIGTDNNPVYPEMFRRPATSAGGVMLAADLTAEGGIIHVPGGGTHHGRADRASGFCYVNDCVLGILTWLDQGLDRVLYLDLDAHHGDGVQDAFAGEPRVLTVSIHEAGRWPHTGKAEDRAFGSARNLPVPAGYHDTEARFLLQEAVLPLIQRFRPQAIMMQCGADSLEEDPLARLSLSNNAYWAAVAAVLPMSPRLILLGGGGYNPFTVARCWAGIWATANGFQIPEILPSEAETILRRLVYNRAAGRNPPAHWMTTLADPPREGPVRAEIRQLAAVTLQET</sequence>
<organism evidence="6 7">
    <name type="scientific">Acidisoma silvae</name>
    <dbReference type="NCBI Taxonomy" id="2802396"/>
    <lineage>
        <taxon>Bacteria</taxon>
        <taxon>Pseudomonadati</taxon>
        <taxon>Pseudomonadota</taxon>
        <taxon>Alphaproteobacteria</taxon>
        <taxon>Acetobacterales</taxon>
        <taxon>Acidocellaceae</taxon>
        <taxon>Acidisoma</taxon>
    </lineage>
</organism>
<dbReference type="EMBL" id="JAESVB010000001">
    <property type="protein sequence ID" value="MCB8873601.1"/>
    <property type="molecule type" value="Genomic_DNA"/>
</dbReference>
<comment type="pathway">
    <text evidence="1">Ketone degradation; acetoin degradation.</text>
</comment>
<feature type="domain" description="Histone deacetylase" evidence="5">
    <location>
        <begin position="26"/>
        <end position="310"/>
    </location>
</feature>
<gene>
    <name evidence="6" type="ORF">ASILVAE211_00285</name>
</gene>
<dbReference type="GO" id="GO:0045150">
    <property type="term" value="P:acetoin catabolic process"/>
    <property type="evidence" value="ECO:0007669"/>
    <property type="project" value="UniProtKB-KW"/>
</dbReference>
<keyword evidence="4" id="KW-0006">Acetoin catabolism</keyword>
<dbReference type="SUPFAM" id="SSF52768">
    <property type="entry name" value="Arginase/deacetylase"/>
    <property type="match status" value="1"/>
</dbReference>
<evidence type="ECO:0000313" key="6">
    <source>
        <dbReference type="EMBL" id="MCB8873601.1"/>
    </source>
</evidence>
<evidence type="ECO:0000256" key="1">
    <source>
        <dbReference type="ARBA" id="ARBA00005101"/>
    </source>
</evidence>
<evidence type="ECO:0000256" key="3">
    <source>
        <dbReference type="ARBA" id="ARBA00020218"/>
    </source>
</evidence>
<protein>
    <recommendedName>
        <fullName evidence="3">Acetoin utilization protein AcuC</fullName>
    </recommendedName>
</protein>
<dbReference type="AlphaFoldDB" id="A0A964DWZ1"/>
<dbReference type="PANTHER" id="PTHR10625:SF10">
    <property type="entry name" value="HISTONE DEACETYLASE HDAC1"/>
    <property type="match status" value="1"/>
</dbReference>
<accession>A0A964DWZ1</accession>
<reference evidence="6" key="1">
    <citation type="journal article" date="2021" name="Microorganisms">
        <title>Acidisoma silvae sp. nov. and Acidisomacellulosilytica sp. nov., Two Acidophilic Bacteria Isolated from Decaying Wood, Hydrolyzing Cellulose and Producing Poly-3-hydroxybutyrate.</title>
        <authorList>
            <person name="Mieszkin S."/>
            <person name="Pouder E."/>
            <person name="Uroz S."/>
            <person name="Simon-Colin C."/>
            <person name="Alain K."/>
        </authorList>
    </citation>
    <scope>NUCLEOTIDE SEQUENCE</scope>
    <source>
        <strain evidence="6">HW T2.11</strain>
    </source>
</reference>
<evidence type="ECO:0000313" key="7">
    <source>
        <dbReference type="Proteomes" id="UP000708298"/>
    </source>
</evidence>
<proteinExistence type="inferred from homology"/>
<evidence type="ECO:0000256" key="2">
    <source>
        <dbReference type="ARBA" id="ARBA00005947"/>
    </source>
</evidence>
<comment type="caution">
    <text evidence="6">The sequence shown here is derived from an EMBL/GenBank/DDBJ whole genome shotgun (WGS) entry which is preliminary data.</text>
</comment>
<dbReference type="Pfam" id="PF00850">
    <property type="entry name" value="Hist_deacetyl"/>
    <property type="match status" value="1"/>
</dbReference>
<dbReference type="InterPro" id="IPR023801">
    <property type="entry name" value="His_deacetylse_dom"/>
</dbReference>
<dbReference type="CDD" id="cd09994">
    <property type="entry name" value="HDAC_AcuC_like"/>
    <property type="match status" value="1"/>
</dbReference>
<dbReference type="Gene3D" id="3.40.800.20">
    <property type="entry name" value="Histone deacetylase domain"/>
    <property type="match status" value="1"/>
</dbReference>
<dbReference type="GO" id="GO:0004407">
    <property type="term" value="F:histone deacetylase activity"/>
    <property type="evidence" value="ECO:0007669"/>
    <property type="project" value="TreeGrafter"/>
</dbReference>